<dbReference type="SMART" id="SM00448">
    <property type="entry name" value="REC"/>
    <property type="match status" value="1"/>
</dbReference>
<dbReference type="SUPFAM" id="SSF52172">
    <property type="entry name" value="CheY-like"/>
    <property type="match status" value="1"/>
</dbReference>
<dbReference type="PANTHER" id="PTHR37299">
    <property type="entry name" value="TRANSCRIPTIONAL REGULATOR-RELATED"/>
    <property type="match status" value="1"/>
</dbReference>
<evidence type="ECO:0000313" key="5">
    <source>
        <dbReference type="EMBL" id="MBE5039239.1"/>
    </source>
</evidence>
<evidence type="ECO:0000259" key="4">
    <source>
        <dbReference type="PROSITE" id="PS50110"/>
    </source>
</evidence>
<dbReference type="EMBL" id="JADCKB010000002">
    <property type="protein sequence ID" value="MBE5039239.1"/>
    <property type="molecule type" value="Genomic_DNA"/>
</dbReference>
<accession>A0A9D5M209</accession>
<dbReference type="GO" id="GO:0003677">
    <property type="term" value="F:DNA binding"/>
    <property type="evidence" value="ECO:0007669"/>
    <property type="project" value="InterPro"/>
</dbReference>
<keyword evidence="6" id="KW-1185">Reference proteome</keyword>
<dbReference type="InterPro" id="IPR001789">
    <property type="entry name" value="Sig_transdc_resp-reg_receiver"/>
</dbReference>
<comment type="function">
    <text evidence="2">May play the central regulatory role in sporulation. It may be an element of the effector pathway responsible for the activation of sporulation genes in response to nutritional stress. Spo0A may act in concert with spo0H (a sigma factor) to control the expression of some genes that are critical to the sporulation process.</text>
</comment>
<dbReference type="SMART" id="SM00850">
    <property type="entry name" value="LytTR"/>
    <property type="match status" value="1"/>
</dbReference>
<dbReference type="PANTHER" id="PTHR37299:SF1">
    <property type="entry name" value="STAGE 0 SPORULATION PROTEIN A HOMOLOG"/>
    <property type="match status" value="1"/>
</dbReference>
<dbReference type="PROSITE" id="PS50110">
    <property type="entry name" value="RESPONSE_REGULATORY"/>
    <property type="match status" value="1"/>
</dbReference>
<sequence>MEKNNIKIYLCDDNIPFIEEIGVWIQKILQNRREYQIETFTSGRDLLKQWKLSFSDVVFLDIDMPGMNGFEIASLIQKSKEDVFIIFVTSHEDMVYQSYEYHPFWFVRKSHMEDLKIVLPKLLRKIDAEEEKKKFLYYLQTDTMKIELDINTIMYIESIKNDIVIKDRVKDDIKIRCKLSNAEKQLYPLHIIRIQNGILVNCRFIGKITCREVILTNGKRFNLSRGKIDFVKEEYQHFVRSKRL</sequence>
<proteinExistence type="predicted"/>
<dbReference type="Proteomes" id="UP000806542">
    <property type="component" value="Unassembled WGS sequence"/>
</dbReference>
<dbReference type="RefSeq" id="WP_226391802.1">
    <property type="nucleotide sequence ID" value="NZ_JADCKB010000002.1"/>
</dbReference>
<reference evidence="5" key="1">
    <citation type="submission" date="2020-10" db="EMBL/GenBank/DDBJ databases">
        <title>ChiBAC.</title>
        <authorList>
            <person name="Zenner C."/>
            <person name="Hitch T.C.A."/>
            <person name="Clavel T."/>
        </authorList>
    </citation>
    <scope>NUCLEOTIDE SEQUENCE</scope>
    <source>
        <strain evidence="5">DSM 107454</strain>
    </source>
</reference>
<dbReference type="GO" id="GO:0000156">
    <property type="term" value="F:phosphorelay response regulator activity"/>
    <property type="evidence" value="ECO:0007669"/>
    <property type="project" value="InterPro"/>
</dbReference>
<feature type="modified residue" description="4-aspartylphosphate" evidence="3">
    <location>
        <position position="61"/>
    </location>
</feature>
<evidence type="ECO:0000256" key="3">
    <source>
        <dbReference type="PROSITE-ProRule" id="PRU00169"/>
    </source>
</evidence>
<dbReference type="Gene3D" id="3.40.50.2300">
    <property type="match status" value="1"/>
</dbReference>
<dbReference type="InterPro" id="IPR011006">
    <property type="entry name" value="CheY-like_superfamily"/>
</dbReference>
<dbReference type="Pfam" id="PF04397">
    <property type="entry name" value="LytTR"/>
    <property type="match status" value="1"/>
</dbReference>
<protein>
    <recommendedName>
        <fullName evidence="1">Stage 0 sporulation protein A homolog</fullName>
    </recommendedName>
</protein>
<organism evidence="5 6">
    <name type="scientific">Ructibacterium gallinarum</name>
    <dbReference type="NCBI Taxonomy" id="2779355"/>
    <lineage>
        <taxon>Bacteria</taxon>
        <taxon>Bacillati</taxon>
        <taxon>Bacillota</taxon>
        <taxon>Clostridia</taxon>
        <taxon>Eubacteriales</taxon>
        <taxon>Oscillospiraceae</taxon>
        <taxon>Ructibacterium</taxon>
    </lineage>
</organism>
<dbReference type="Pfam" id="PF00072">
    <property type="entry name" value="Response_reg"/>
    <property type="match status" value="1"/>
</dbReference>
<evidence type="ECO:0000313" key="6">
    <source>
        <dbReference type="Proteomes" id="UP000806542"/>
    </source>
</evidence>
<evidence type="ECO:0000256" key="2">
    <source>
        <dbReference type="ARBA" id="ARBA00024867"/>
    </source>
</evidence>
<name>A0A9D5M209_9FIRM</name>
<dbReference type="AlphaFoldDB" id="A0A9D5M209"/>
<dbReference type="InterPro" id="IPR007492">
    <property type="entry name" value="LytTR_DNA-bd_dom"/>
</dbReference>
<feature type="domain" description="Response regulatory" evidence="4">
    <location>
        <begin position="7"/>
        <end position="123"/>
    </location>
</feature>
<dbReference type="InterPro" id="IPR046947">
    <property type="entry name" value="LytR-like"/>
</dbReference>
<evidence type="ECO:0000256" key="1">
    <source>
        <dbReference type="ARBA" id="ARBA00018672"/>
    </source>
</evidence>
<comment type="caution">
    <text evidence="5">The sequence shown here is derived from an EMBL/GenBank/DDBJ whole genome shotgun (WGS) entry which is preliminary data.</text>
</comment>
<gene>
    <name evidence="5" type="ORF">INF28_01980</name>
</gene>
<keyword evidence="3" id="KW-0597">Phosphoprotein</keyword>
<dbReference type="Gene3D" id="2.40.50.1020">
    <property type="entry name" value="LytTr DNA-binding domain"/>
    <property type="match status" value="1"/>
</dbReference>